<feature type="compositionally biased region" description="Basic residues" evidence="1">
    <location>
        <begin position="118"/>
        <end position="133"/>
    </location>
</feature>
<feature type="region of interest" description="Disordered" evidence="1">
    <location>
        <begin position="107"/>
        <end position="239"/>
    </location>
</feature>
<accession>A0A8T0QAM2</accession>
<feature type="compositionally biased region" description="Low complexity" evidence="1">
    <location>
        <begin position="166"/>
        <end position="190"/>
    </location>
</feature>
<name>A0A8T0QAM2_PANVG</name>
<evidence type="ECO:0000256" key="1">
    <source>
        <dbReference type="SAM" id="MobiDB-lite"/>
    </source>
</evidence>
<feature type="compositionally biased region" description="Basic residues" evidence="1">
    <location>
        <begin position="195"/>
        <end position="207"/>
    </location>
</feature>
<feature type="region of interest" description="Disordered" evidence="1">
    <location>
        <begin position="262"/>
        <end position="290"/>
    </location>
</feature>
<comment type="caution">
    <text evidence="2">The sequence shown here is derived from an EMBL/GenBank/DDBJ whole genome shotgun (WGS) entry which is preliminary data.</text>
</comment>
<dbReference type="Proteomes" id="UP000823388">
    <property type="component" value="Chromosome 7N"/>
</dbReference>
<dbReference type="AlphaFoldDB" id="A0A8T0QAM2"/>
<keyword evidence="3" id="KW-1185">Reference proteome</keyword>
<sequence>MRPQPALERTRWPVKEKKTCRACSHWPPAPSCAVMTCGYINEDTRRDQISRTKRHLRVLSLLSEKARREEDVAAELIHAIPAPLLPLLFLPLAHLLPAAPASLLRQPHPLPLHPERRGSRRHQQRTLLRRRPPHGALLLRLQHRRRRTAGVPGGAPPRPRPRPAARRSGAAAGAAHGAAGPPGGAAVPGEGPRDRPHRLRLLHRRQEHGRGRQGRGDGGRRGGAGCAAGAGRGGGRAGRAVQAHGGRAARERAVPAQLRAVPARGEGRRDEGGGVLLARHAGGPRRRRDHVAVRQAGLGGAPRPGEVPRLLPQVRAGRPTEQPCPRRVRQLPVGAGRRRRPRGRRAGHGWGWSARSARCNYTAGWAGEGTGFGGRLIPSGAAWRVQAM</sequence>
<gene>
    <name evidence="2" type="ORF">PVAP13_7NG349333</name>
</gene>
<organism evidence="2 3">
    <name type="scientific">Panicum virgatum</name>
    <name type="common">Blackwell switchgrass</name>
    <dbReference type="NCBI Taxonomy" id="38727"/>
    <lineage>
        <taxon>Eukaryota</taxon>
        <taxon>Viridiplantae</taxon>
        <taxon>Streptophyta</taxon>
        <taxon>Embryophyta</taxon>
        <taxon>Tracheophyta</taxon>
        <taxon>Spermatophyta</taxon>
        <taxon>Magnoliopsida</taxon>
        <taxon>Liliopsida</taxon>
        <taxon>Poales</taxon>
        <taxon>Poaceae</taxon>
        <taxon>PACMAD clade</taxon>
        <taxon>Panicoideae</taxon>
        <taxon>Panicodae</taxon>
        <taxon>Paniceae</taxon>
        <taxon>Panicinae</taxon>
        <taxon>Panicum</taxon>
        <taxon>Panicum sect. Hiantes</taxon>
    </lineage>
</organism>
<dbReference type="EMBL" id="CM029050">
    <property type="protein sequence ID" value="KAG2567344.1"/>
    <property type="molecule type" value="Genomic_DNA"/>
</dbReference>
<protein>
    <submittedName>
        <fullName evidence="2">Uncharacterized protein</fullName>
    </submittedName>
</protein>
<evidence type="ECO:0000313" key="2">
    <source>
        <dbReference type="EMBL" id="KAG2567344.1"/>
    </source>
</evidence>
<proteinExistence type="predicted"/>
<feature type="compositionally biased region" description="Basic and acidic residues" evidence="1">
    <location>
        <begin position="208"/>
        <end position="220"/>
    </location>
</feature>
<evidence type="ECO:0000313" key="3">
    <source>
        <dbReference type="Proteomes" id="UP000823388"/>
    </source>
</evidence>
<reference evidence="2" key="1">
    <citation type="submission" date="2020-05" db="EMBL/GenBank/DDBJ databases">
        <title>WGS assembly of Panicum virgatum.</title>
        <authorList>
            <person name="Lovell J.T."/>
            <person name="Jenkins J."/>
            <person name="Shu S."/>
            <person name="Juenger T.E."/>
            <person name="Schmutz J."/>
        </authorList>
    </citation>
    <scope>NUCLEOTIDE SEQUENCE</scope>
    <source>
        <strain evidence="2">AP13</strain>
    </source>
</reference>
<feature type="compositionally biased region" description="Gly residues" evidence="1">
    <location>
        <begin position="221"/>
        <end position="237"/>
    </location>
</feature>